<evidence type="ECO:0000313" key="7">
    <source>
        <dbReference type="Proteomes" id="UP000006265"/>
    </source>
</evidence>
<feature type="region of interest" description="Disordered" evidence="4">
    <location>
        <begin position="1"/>
        <end position="24"/>
    </location>
</feature>
<dbReference type="PANTHER" id="PTHR46796">
    <property type="entry name" value="HTH-TYPE TRANSCRIPTIONAL ACTIVATOR RHAS-RELATED"/>
    <property type="match status" value="1"/>
</dbReference>
<dbReference type="Gene3D" id="1.10.10.60">
    <property type="entry name" value="Homeodomain-like"/>
    <property type="match status" value="1"/>
</dbReference>
<name>K5BBK9_MYCHD</name>
<dbReference type="GO" id="GO:0043565">
    <property type="term" value="F:sequence-specific DNA binding"/>
    <property type="evidence" value="ECO:0007669"/>
    <property type="project" value="InterPro"/>
</dbReference>
<keyword evidence="2" id="KW-0238">DNA-binding</keyword>
<dbReference type="EMBL" id="AMRA01000046">
    <property type="protein sequence ID" value="EKF24170.1"/>
    <property type="molecule type" value="Genomic_DNA"/>
</dbReference>
<gene>
    <name evidence="6" type="ORF">C731_1930</name>
</gene>
<keyword evidence="3" id="KW-0804">Transcription</keyword>
<dbReference type="InterPro" id="IPR009057">
    <property type="entry name" value="Homeodomain-like_sf"/>
</dbReference>
<evidence type="ECO:0000256" key="1">
    <source>
        <dbReference type="ARBA" id="ARBA00023015"/>
    </source>
</evidence>
<dbReference type="PROSITE" id="PS01124">
    <property type="entry name" value="HTH_ARAC_FAMILY_2"/>
    <property type="match status" value="1"/>
</dbReference>
<dbReference type="AlphaFoldDB" id="K5BBK9"/>
<dbReference type="SUPFAM" id="SSF46689">
    <property type="entry name" value="Homeodomain-like"/>
    <property type="match status" value="2"/>
</dbReference>
<reference evidence="6 7" key="1">
    <citation type="journal article" date="2012" name="J. Bacteriol.">
        <title>Genome sequence of Mycobacterium hassiacum DSM 44199, a rare source of heat-stable mycobacterial proteins.</title>
        <authorList>
            <person name="Tiago I."/>
            <person name="Maranha A."/>
            <person name="Mendes V."/>
            <person name="Alarico S."/>
            <person name="Moynihan P.J."/>
            <person name="Clarke A.J."/>
            <person name="Macedo-Ribeiro S."/>
            <person name="Pereira P.J."/>
            <person name="Empadinhas N."/>
        </authorList>
    </citation>
    <scope>NUCLEOTIDE SEQUENCE [LARGE SCALE GENOMIC DNA]</scope>
    <source>
        <strain evidence="7">DSM 44199 / CIP 105218 / JCM 12690 / 3849</strain>
    </source>
</reference>
<dbReference type="Pfam" id="PF12833">
    <property type="entry name" value="HTH_18"/>
    <property type="match status" value="1"/>
</dbReference>
<keyword evidence="1" id="KW-0805">Transcription regulation</keyword>
<dbReference type="SMART" id="SM00342">
    <property type="entry name" value="HTH_ARAC"/>
    <property type="match status" value="1"/>
</dbReference>
<sequence length="150" mass="16511">MSFSADAPAGSPCRVTGSARGSDRQPEALRDAVAFIHQNAQRRITVGDIASSVNVTPRSVQYMFRRHLGTTPLGYLRQVRLDHAHRDLETADPTRETVMDVAKRWGFHHAGRFSAAYKRTFGEPPSQTLRASRDRPVPGGGFTAGRIPRG</sequence>
<dbReference type="PANTHER" id="PTHR46796:SF12">
    <property type="entry name" value="HTH-TYPE DNA-BINDING TRANSCRIPTIONAL ACTIVATOR EUTR"/>
    <property type="match status" value="1"/>
</dbReference>
<evidence type="ECO:0000256" key="3">
    <source>
        <dbReference type="ARBA" id="ARBA00023163"/>
    </source>
</evidence>
<dbReference type="Proteomes" id="UP000006265">
    <property type="component" value="Unassembled WGS sequence"/>
</dbReference>
<comment type="caution">
    <text evidence="6">The sequence shown here is derived from an EMBL/GenBank/DDBJ whole genome shotgun (WGS) entry which is preliminary data.</text>
</comment>
<feature type="domain" description="HTH araC/xylS-type" evidence="5">
    <location>
        <begin position="30"/>
        <end position="131"/>
    </location>
</feature>
<organism evidence="6 7">
    <name type="scientific">Mycolicibacterium hassiacum (strain DSM 44199 / CIP 105218 / JCM 12690 / 3849)</name>
    <name type="common">Mycobacterium hassiacum</name>
    <dbReference type="NCBI Taxonomy" id="1122247"/>
    <lineage>
        <taxon>Bacteria</taxon>
        <taxon>Bacillati</taxon>
        <taxon>Actinomycetota</taxon>
        <taxon>Actinomycetes</taxon>
        <taxon>Mycobacteriales</taxon>
        <taxon>Mycobacteriaceae</taxon>
        <taxon>Mycolicibacterium</taxon>
    </lineage>
</organism>
<accession>K5BBK9</accession>
<evidence type="ECO:0000256" key="2">
    <source>
        <dbReference type="ARBA" id="ARBA00023125"/>
    </source>
</evidence>
<dbReference type="InterPro" id="IPR018060">
    <property type="entry name" value="HTH_AraC"/>
</dbReference>
<dbReference type="GO" id="GO:0003700">
    <property type="term" value="F:DNA-binding transcription factor activity"/>
    <property type="evidence" value="ECO:0007669"/>
    <property type="project" value="InterPro"/>
</dbReference>
<dbReference type="PATRIC" id="fig|1122247.3.peg.1860"/>
<protein>
    <submittedName>
        <fullName evidence="6">Bacterial regulatory helix-turn-helix s, AraC family protein</fullName>
    </submittedName>
</protein>
<keyword evidence="7" id="KW-1185">Reference proteome</keyword>
<dbReference type="eggNOG" id="COG2207">
    <property type="taxonomic scope" value="Bacteria"/>
</dbReference>
<feature type="region of interest" description="Disordered" evidence="4">
    <location>
        <begin position="121"/>
        <end position="150"/>
    </location>
</feature>
<evidence type="ECO:0000259" key="5">
    <source>
        <dbReference type="PROSITE" id="PS01124"/>
    </source>
</evidence>
<dbReference type="STRING" id="1122247.GCA_000379865_04717"/>
<dbReference type="InterPro" id="IPR050204">
    <property type="entry name" value="AraC_XylS_family_regulators"/>
</dbReference>
<evidence type="ECO:0000256" key="4">
    <source>
        <dbReference type="SAM" id="MobiDB-lite"/>
    </source>
</evidence>
<proteinExistence type="predicted"/>
<evidence type="ECO:0000313" key="6">
    <source>
        <dbReference type="EMBL" id="EKF24170.1"/>
    </source>
</evidence>